<gene>
    <name evidence="1" type="ordered locus">Nwat_1257</name>
</gene>
<dbReference type="AlphaFoldDB" id="D8K5K9"/>
<organism evidence="1 2">
    <name type="scientific">Nitrosococcus watsoni (strain C-113)</name>
    <dbReference type="NCBI Taxonomy" id="105559"/>
    <lineage>
        <taxon>Bacteria</taxon>
        <taxon>Pseudomonadati</taxon>
        <taxon>Pseudomonadota</taxon>
        <taxon>Gammaproteobacteria</taxon>
        <taxon>Chromatiales</taxon>
        <taxon>Chromatiaceae</taxon>
        <taxon>Nitrosococcus</taxon>
    </lineage>
</organism>
<name>D8K5K9_NITWC</name>
<dbReference type="HOGENOM" id="CLU_1883574_0_0_6"/>
<sequence length="135" mass="14975">MLFDERRLRSAVRTALGHLGGALDAIAPSSSAERGGPAETALLEFIQQLIGSVDSKNPKELHETFLIEPARFRRQLESLEIDVVTEWSPEAPADDWRIRRSPTVPSPKTVLSVVRRGDRIAPGVVYLTLSKETCR</sequence>
<evidence type="ECO:0000313" key="1">
    <source>
        <dbReference type="EMBL" id="ADJ28186.1"/>
    </source>
</evidence>
<evidence type="ECO:0000313" key="2">
    <source>
        <dbReference type="Proteomes" id="UP000000393"/>
    </source>
</evidence>
<dbReference type="Proteomes" id="UP000000393">
    <property type="component" value="Chromosome"/>
</dbReference>
<protein>
    <submittedName>
        <fullName evidence="1">Uncharacterized protein</fullName>
    </submittedName>
</protein>
<dbReference type="RefSeq" id="WP_013220282.1">
    <property type="nucleotide sequence ID" value="NC_014315.1"/>
</dbReference>
<keyword evidence="2" id="KW-1185">Reference proteome</keyword>
<proteinExistence type="predicted"/>
<reference evidence="1 2" key="1">
    <citation type="submission" date="2010-06" db="EMBL/GenBank/DDBJ databases">
        <title>Complete sequence of chromosome of Nitrosococcus watsoni C-113.</title>
        <authorList>
            <consortium name="US DOE Joint Genome Institute"/>
            <person name="Lucas S."/>
            <person name="Copeland A."/>
            <person name="Lapidus A."/>
            <person name="Cheng J.-F."/>
            <person name="Bruce D."/>
            <person name="Goodwin L."/>
            <person name="Pitluck S."/>
            <person name="Malfatti S.A."/>
            <person name="Chain P.S.G."/>
            <person name="Land M."/>
            <person name="Hauser L."/>
            <person name="Kyrpides N."/>
            <person name="Ivanova N."/>
            <person name="Cambell M.A."/>
            <person name="Heidelberg J.F."/>
            <person name="Klotz M.G."/>
            <person name="Woyke T."/>
        </authorList>
    </citation>
    <scope>NUCLEOTIDE SEQUENCE [LARGE SCALE GENOMIC DNA]</scope>
    <source>
        <strain evidence="1 2">C-113</strain>
    </source>
</reference>
<dbReference type="EMBL" id="CP002086">
    <property type="protein sequence ID" value="ADJ28186.1"/>
    <property type="molecule type" value="Genomic_DNA"/>
</dbReference>
<accession>D8K5K9</accession>
<dbReference type="KEGG" id="nwa:Nwat_1257"/>